<dbReference type="AlphaFoldDB" id="A0A6J0BGU7"/>
<dbReference type="InterPro" id="IPR032675">
    <property type="entry name" value="LRR_dom_sf"/>
</dbReference>
<dbReference type="Pfam" id="PF23598">
    <property type="entry name" value="LRR_14"/>
    <property type="match status" value="1"/>
</dbReference>
<name>A0A6J0BGU7_NEOLC</name>
<evidence type="ECO:0000256" key="2">
    <source>
        <dbReference type="ARBA" id="ARBA00022737"/>
    </source>
</evidence>
<dbReference type="InParanoid" id="A0A6J0BGU7"/>
<feature type="region of interest" description="Disordered" evidence="3">
    <location>
        <begin position="246"/>
        <end position="274"/>
    </location>
</feature>
<dbReference type="InterPro" id="IPR020825">
    <property type="entry name" value="Phe-tRNA_synthase-like_B3/B4"/>
</dbReference>
<dbReference type="GeneID" id="107219633"/>
<dbReference type="Gene3D" id="3.80.10.10">
    <property type="entry name" value="Ribonuclease Inhibitor"/>
    <property type="match status" value="2"/>
</dbReference>
<dbReference type="RefSeq" id="XP_015513397.2">
    <property type="nucleotide sequence ID" value="XM_015657911.2"/>
</dbReference>
<keyword evidence="2" id="KW-0677">Repeat</keyword>
<keyword evidence="5" id="KW-1185">Reference proteome</keyword>
<dbReference type="PANTHER" id="PTHR10947">
    <property type="entry name" value="PHENYLALANYL-TRNA SYNTHETASE BETA CHAIN AND LEUCINE-RICH REPEAT-CONTAINING PROTEIN 47"/>
    <property type="match status" value="1"/>
</dbReference>
<evidence type="ECO:0000259" key="4">
    <source>
        <dbReference type="SMART" id="SM00873"/>
    </source>
</evidence>
<reference evidence="6" key="1">
    <citation type="submission" date="2025-08" db="UniProtKB">
        <authorList>
            <consortium name="RefSeq"/>
        </authorList>
    </citation>
    <scope>IDENTIFICATION</scope>
    <source>
        <tissue evidence="6">Thorax and Abdomen</tissue>
    </source>
</reference>
<dbReference type="Proteomes" id="UP000829291">
    <property type="component" value="Chromosome 3"/>
</dbReference>
<accession>A0A6J0BGU7</accession>
<dbReference type="KEGG" id="nlo:107219633"/>
<evidence type="ECO:0000256" key="3">
    <source>
        <dbReference type="SAM" id="MobiDB-lite"/>
    </source>
</evidence>
<dbReference type="InterPro" id="IPR003591">
    <property type="entry name" value="Leu-rich_rpt_typical-subtyp"/>
</dbReference>
<dbReference type="InterPro" id="IPR045060">
    <property type="entry name" value="Phe-tRNA-ligase_IIc_bsu"/>
</dbReference>
<dbReference type="GO" id="GO:0004826">
    <property type="term" value="F:phenylalanine-tRNA ligase activity"/>
    <property type="evidence" value="ECO:0007669"/>
    <property type="project" value="InterPro"/>
</dbReference>
<dbReference type="Gene3D" id="3.50.40.10">
    <property type="entry name" value="Phenylalanyl-trna Synthetase, Chain B, domain 3"/>
    <property type="match status" value="1"/>
</dbReference>
<dbReference type="InterPro" id="IPR055414">
    <property type="entry name" value="LRR_R13L4/SHOC2-like"/>
</dbReference>
<organism evidence="6">
    <name type="scientific">Neodiprion lecontei</name>
    <name type="common">Redheaded pine sawfly</name>
    <dbReference type="NCBI Taxonomy" id="441921"/>
    <lineage>
        <taxon>Eukaryota</taxon>
        <taxon>Metazoa</taxon>
        <taxon>Ecdysozoa</taxon>
        <taxon>Arthropoda</taxon>
        <taxon>Hexapoda</taxon>
        <taxon>Insecta</taxon>
        <taxon>Pterygota</taxon>
        <taxon>Neoptera</taxon>
        <taxon>Endopterygota</taxon>
        <taxon>Hymenoptera</taxon>
        <taxon>Tenthredinoidea</taxon>
        <taxon>Diprionidae</taxon>
        <taxon>Diprioninae</taxon>
        <taxon>Neodiprion</taxon>
    </lineage>
</organism>
<dbReference type="SMART" id="SM00369">
    <property type="entry name" value="LRR_TYP"/>
    <property type="match status" value="5"/>
</dbReference>
<dbReference type="SMART" id="SM00873">
    <property type="entry name" value="B3_4"/>
    <property type="match status" value="1"/>
</dbReference>
<sequence>MTSGESWPEVSQARKENRHELVLSGASVSQRLEKSGLDKAIFNLQGLNYLNINDTCLDAIPDEIGKLENLTSLVLHSNKIAKLPSAIGKLTKLKVLDVSRNNLDFVPDDLGNLPQLMTLNLGLNALKELPSQAANIKLSILDLSNNEFGTFPDVCYAELVHLAEVRVNGNKIKEIPSTISALQSLKLLDLSDNSIVIVPKELSDCGKLKELNLKGNPLSDKRLYKLVDQCRTKQVLDYVRQHCPKVGDGSGAPGKSKKGKKGRKSSESNDSNINSVEKLTHKLRVLKVMDETPVVQITEHVKTVRPHIVACVVRNLSFTEESFKKFIQLQTKLHEGICEKRNAATIATHDLDLIKPGNLMYTAKPPKEIEIKPLMRQKSYTGAALFQHLQTEADNLRREKKRNVYSGIHRYLYLLEGKALYPCLLDSLNQVISFPPITNSDITKMSPSTKAMFIEVTSASSQQVCRKVADQFLNELVMLGLGCSTETDSSEDYHNLLVEQIKVVDVEGNMKLVYPSRSDLIFENSNITIIRE</sequence>
<dbReference type="OrthoDB" id="67933at2759"/>
<dbReference type="SUPFAM" id="SSF52058">
    <property type="entry name" value="L domain-like"/>
    <property type="match status" value="1"/>
</dbReference>
<feature type="domain" description="B3/B4 tRNA-binding" evidence="4">
    <location>
        <begin position="304"/>
        <end position="481"/>
    </location>
</feature>
<dbReference type="Pfam" id="PF13855">
    <property type="entry name" value="LRR_8"/>
    <property type="match status" value="1"/>
</dbReference>
<dbReference type="GO" id="GO:0006432">
    <property type="term" value="P:phenylalanyl-tRNA aminoacylation"/>
    <property type="evidence" value="ECO:0007669"/>
    <property type="project" value="InterPro"/>
</dbReference>
<protein>
    <submittedName>
        <fullName evidence="6">Leucine-rich repeat-containing protein 47</fullName>
    </submittedName>
</protein>
<dbReference type="InterPro" id="IPR005146">
    <property type="entry name" value="B3/B4_tRNA-bd"/>
</dbReference>
<keyword evidence="1" id="KW-0433">Leucine-rich repeat</keyword>
<dbReference type="InterPro" id="IPR001611">
    <property type="entry name" value="Leu-rich_rpt"/>
</dbReference>
<gene>
    <name evidence="6" type="primary">LOC107219633</name>
</gene>
<evidence type="ECO:0000313" key="6">
    <source>
        <dbReference type="RefSeq" id="XP_015513397.2"/>
    </source>
</evidence>
<evidence type="ECO:0000313" key="5">
    <source>
        <dbReference type="Proteomes" id="UP000829291"/>
    </source>
</evidence>
<dbReference type="PANTHER" id="PTHR10947:SF3">
    <property type="entry name" value="LEUCINE-RICH REPEAT-CONTAINING PROTEIN 47"/>
    <property type="match status" value="1"/>
</dbReference>
<evidence type="ECO:0000256" key="1">
    <source>
        <dbReference type="ARBA" id="ARBA00022614"/>
    </source>
</evidence>
<proteinExistence type="predicted"/>
<dbReference type="GO" id="GO:0003723">
    <property type="term" value="F:RNA binding"/>
    <property type="evidence" value="ECO:0007669"/>
    <property type="project" value="InterPro"/>
</dbReference>